<keyword evidence="1" id="KW-0812">Transmembrane</keyword>
<feature type="transmembrane region" description="Helical" evidence="1">
    <location>
        <begin position="49"/>
        <end position="69"/>
    </location>
</feature>
<keyword evidence="1" id="KW-0472">Membrane</keyword>
<dbReference type="AlphaFoldDB" id="A0A951QRU1"/>
<name>A0A951QRU1_9CYAN</name>
<accession>A0A951QRU1</accession>
<reference evidence="2" key="2">
    <citation type="journal article" date="2022" name="Microbiol. Resour. Announc.">
        <title>Metagenome Sequencing to Explore Phylogenomics of Terrestrial Cyanobacteria.</title>
        <authorList>
            <person name="Ward R.D."/>
            <person name="Stajich J.E."/>
            <person name="Johansen J.R."/>
            <person name="Huntemann M."/>
            <person name="Clum A."/>
            <person name="Foster B."/>
            <person name="Foster B."/>
            <person name="Roux S."/>
            <person name="Palaniappan K."/>
            <person name="Varghese N."/>
            <person name="Mukherjee S."/>
            <person name="Reddy T.B.K."/>
            <person name="Daum C."/>
            <person name="Copeland A."/>
            <person name="Chen I.A."/>
            <person name="Ivanova N.N."/>
            <person name="Kyrpides N.C."/>
            <person name="Shapiro N."/>
            <person name="Eloe-Fadrosh E.A."/>
            <person name="Pietrasiak N."/>
        </authorList>
    </citation>
    <scope>NUCLEOTIDE SEQUENCE</scope>
    <source>
        <strain evidence="2">GSE-NOS-MK-12-04C</strain>
    </source>
</reference>
<feature type="transmembrane region" description="Helical" evidence="1">
    <location>
        <begin position="81"/>
        <end position="105"/>
    </location>
</feature>
<evidence type="ECO:0000256" key="1">
    <source>
        <dbReference type="SAM" id="Phobius"/>
    </source>
</evidence>
<evidence type="ECO:0000313" key="3">
    <source>
        <dbReference type="Proteomes" id="UP000729701"/>
    </source>
</evidence>
<feature type="transmembrane region" description="Helical" evidence="1">
    <location>
        <begin position="117"/>
        <end position="139"/>
    </location>
</feature>
<sequence length="215" mass="23186">MKQHKLSQWSSWGLWERWVLATTVAEVVGLAVICVLSVAVSPFGYVRGVLTLIGTIFGIVLGFAQWLVLRQYIRHSRRWIFATAIGSLFAWFTGLTIITLMAFVYAGASGDGTTAALIKGVVLLGGGLGAMLGFCQWLVLKSEIRFSMWWILANALAWALGLLVAFVGVGMVPSGLTIQAALITAATGTAMGTVVGGITGIVLVWLFKPRRKQFH</sequence>
<dbReference type="Proteomes" id="UP000729701">
    <property type="component" value="Unassembled WGS sequence"/>
</dbReference>
<organism evidence="2 3">
    <name type="scientific">Cyanomargarita calcarea GSE-NOS-MK-12-04C</name>
    <dbReference type="NCBI Taxonomy" id="2839659"/>
    <lineage>
        <taxon>Bacteria</taxon>
        <taxon>Bacillati</taxon>
        <taxon>Cyanobacteriota</taxon>
        <taxon>Cyanophyceae</taxon>
        <taxon>Nostocales</taxon>
        <taxon>Cyanomargaritaceae</taxon>
        <taxon>Cyanomargarita</taxon>
    </lineage>
</organism>
<reference evidence="2" key="1">
    <citation type="submission" date="2021-05" db="EMBL/GenBank/DDBJ databases">
        <authorList>
            <person name="Pietrasiak N."/>
            <person name="Ward R."/>
            <person name="Stajich J.E."/>
            <person name="Kurbessoian T."/>
        </authorList>
    </citation>
    <scope>NUCLEOTIDE SEQUENCE</scope>
    <source>
        <strain evidence="2">GSE-NOS-MK-12-04C</strain>
    </source>
</reference>
<feature type="transmembrane region" description="Helical" evidence="1">
    <location>
        <begin position="178"/>
        <end position="207"/>
    </location>
</feature>
<comment type="caution">
    <text evidence="2">The sequence shown here is derived from an EMBL/GenBank/DDBJ whole genome shotgun (WGS) entry which is preliminary data.</text>
</comment>
<feature type="transmembrane region" description="Helical" evidence="1">
    <location>
        <begin position="151"/>
        <end position="172"/>
    </location>
</feature>
<dbReference type="EMBL" id="JAHHGZ010000026">
    <property type="protein sequence ID" value="MBW4670028.1"/>
    <property type="molecule type" value="Genomic_DNA"/>
</dbReference>
<keyword evidence="1" id="KW-1133">Transmembrane helix</keyword>
<proteinExistence type="predicted"/>
<gene>
    <name evidence="2" type="ORF">KME60_22110</name>
</gene>
<feature type="transmembrane region" description="Helical" evidence="1">
    <location>
        <begin position="20"/>
        <end position="43"/>
    </location>
</feature>
<protein>
    <submittedName>
        <fullName evidence="2">Uncharacterized protein</fullName>
    </submittedName>
</protein>
<evidence type="ECO:0000313" key="2">
    <source>
        <dbReference type="EMBL" id="MBW4670028.1"/>
    </source>
</evidence>